<gene>
    <name evidence="2" type="ORF">Glove_91g90</name>
</gene>
<dbReference type="OrthoDB" id="2408799at2759"/>
<evidence type="ECO:0000313" key="2">
    <source>
        <dbReference type="EMBL" id="RHZ83571.1"/>
    </source>
</evidence>
<feature type="chain" id="PRO_5017365834" evidence="1">
    <location>
        <begin position="25"/>
        <end position="246"/>
    </location>
</feature>
<organism evidence="2 3">
    <name type="scientific">Diversispora epigaea</name>
    <dbReference type="NCBI Taxonomy" id="1348612"/>
    <lineage>
        <taxon>Eukaryota</taxon>
        <taxon>Fungi</taxon>
        <taxon>Fungi incertae sedis</taxon>
        <taxon>Mucoromycota</taxon>
        <taxon>Glomeromycotina</taxon>
        <taxon>Glomeromycetes</taxon>
        <taxon>Diversisporales</taxon>
        <taxon>Diversisporaceae</taxon>
        <taxon>Diversispora</taxon>
    </lineage>
</organism>
<accession>A0A397J657</accession>
<evidence type="ECO:0000313" key="3">
    <source>
        <dbReference type="Proteomes" id="UP000266861"/>
    </source>
</evidence>
<name>A0A397J657_9GLOM</name>
<proteinExistence type="predicted"/>
<dbReference type="AlphaFoldDB" id="A0A397J657"/>
<feature type="signal peptide" evidence="1">
    <location>
        <begin position="1"/>
        <end position="24"/>
    </location>
</feature>
<protein>
    <submittedName>
        <fullName evidence="2">Uncharacterized protein</fullName>
    </submittedName>
</protein>
<keyword evidence="3" id="KW-1185">Reference proteome</keyword>
<dbReference type="Proteomes" id="UP000266861">
    <property type="component" value="Unassembled WGS sequence"/>
</dbReference>
<dbReference type="EMBL" id="PQFF01000087">
    <property type="protein sequence ID" value="RHZ83571.1"/>
    <property type="molecule type" value="Genomic_DNA"/>
</dbReference>
<reference evidence="2 3" key="1">
    <citation type="submission" date="2018-08" db="EMBL/GenBank/DDBJ databases">
        <title>Genome and evolution of the arbuscular mycorrhizal fungus Diversispora epigaea (formerly Glomus versiforme) and its bacterial endosymbionts.</title>
        <authorList>
            <person name="Sun X."/>
            <person name="Fei Z."/>
            <person name="Harrison M."/>
        </authorList>
    </citation>
    <scope>NUCLEOTIDE SEQUENCE [LARGE SCALE GENOMIC DNA]</scope>
    <source>
        <strain evidence="2 3">IT104</strain>
    </source>
</reference>
<evidence type="ECO:0000256" key="1">
    <source>
        <dbReference type="SAM" id="SignalP"/>
    </source>
</evidence>
<keyword evidence="1" id="KW-0732">Signal</keyword>
<sequence length="246" mass="27252">MSSMKSFFIAILLVICLHVISSLAIPLSDHQISDPWILSNVAGNPMHLGQTVVLQIRSPSITTVNINLLQRVPFFNQTLVTDIKLCVGYNEVKVTIPESGLKSSPQTYFAIFEKGVRVDYSATFEIGHPGFGITFLQPVAGAVLKVGDILIPRWKVDGSFVPEGANPSTFKVERCLFEPAKLPTPQRSKNFQNGVDFDFTKGSLEYQIPLNTIPDTLYKFGCLVINRATNPWEFHVYSAGTFLIIS</sequence>
<comment type="caution">
    <text evidence="2">The sequence shown here is derived from an EMBL/GenBank/DDBJ whole genome shotgun (WGS) entry which is preliminary data.</text>
</comment>